<dbReference type="GO" id="GO:0044715">
    <property type="term" value="F:8-oxo-dGDP phosphatase activity"/>
    <property type="evidence" value="ECO:0007669"/>
    <property type="project" value="TreeGrafter"/>
</dbReference>
<proteinExistence type="inferred from homology"/>
<keyword evidence="7 13" id="KW-0378">Hydrolase</keyword>
<dbReference type="InterPro" id="IPR015797">
    <property type="entry name" value="NUDIX_hydrolase-like_dom_sf"/>
</dbReference>
<dbReference type="GO" id="GO:0044716">
    <property type="term" value="F:8-oxo-GDP phosphatase activity"/>
    <property type="evidence" value="ECO:0007669"/>
    <property type="project" value="TreeGrafter"/>
</dbReference>
<dbReference type="PANTHER" id="PTHR47707:SF1">
    <property type="entry name" value="NUDIX HYDROLASE FAMILY PROTEIN"/>
    <property type="match status" value="1"/>
</dbReference>
<keyword evidence="14" id="KW-1185">Reference proteome</keyword>
<evidence type="ECO:0000256" key="11">
    <source>
        <dbReference type="ARBA" id="ARBA00038905"/>
    </source>
</evidence>
<dbReference type="GO" id="GO:0046872">
    <property type="term" value="F:metal ion binding"/>
    <property type="evidence" value="ECO:0007669"/>
    <property type="project" value="UniProtKB-KW"/>
</dbReference>
<dbReference type="AlphaFoldDB" id="A0AAV4LGT0"/>
<evidence type="ECO:0000313" key="13">
    <source>
        <dbReference type="EMBL" id="GIM46647.1"/>
    </source>
</evidence>
<keyword evidence="3" id="KW-0515">Mutator protein</keyword>
<protein>
    <recommendedName>
        <fullName evidence="11">8-oxo-dGTP diphosphatase</fullName>
        <ecNumber evidence="11">3.6.1.55</ecNumber>
    </recommendedName>
</protein>
<dbReference type="EC" id="3.6.1.55" evidence="11"/>
<evidence type="ECO:0000313" key="14">
    <source>
        <dbReference type="Proteomes" id="UP001057291"/>
    </source>
</evidence>
<comment type="similarity">
    <text evidence="2">Belongs to the Nudix hydrolase family.</text>
</comment>
<dbReference type="InterPro" id="IPR000086">
    <property type="entry name" value="NUDIX_hydrolase_dom"/>
</dbReference>
<dbReference type="PANTHER" id="PTHR47707">
    <property type="entry name" value="8-OXO-DGTP DIPHOSPHATASE"/>
    <property type="match status" value="1"/>
</dbReference>
<dbReference type="EMBL" id="BOQE01000001">
    <property type="protein sequence ID" value="GIM46647.1"/>
    <property type="molecule type" value="Genomic_DNA"/>
</dbReference>
<dbReference type="GO" id="GO:0006260">
    <property type="term" value="P:DNA replication"/>
    <property type="evidence" value="ECO:0007669"/>
    <property type="project" value="UniProtKB-KW"/>
</dbReference>
<dbReference type="Pfam" id="PF00293">
    <property type="entry name" value="NUDIX"/>
    <property type="match status" value="1"/>
</dbReference>
<dbReference type="Gene3D" id="3.90.79.10">
    <property type="entry name" value="Nucleoside Triphosphate Pyrophosphohydrolase"/>
    <property type="match status" value="1"/>
</dbReference>
<reference evidence="13" key="1">
    <citation type="journal article" date="2023" name="Int. J. Syst. Evol. Microbiol.">
        <title>Collibacillus ludicampi gen. nov., sp. nov., a new soil bacterium of the family Alicyclobacillaceae.</title>
        <authorList>
            <person name="Jojima T."/>
            <person name="Ioku Y."/>
            <person name="Fukuta Y."/>
            <person name="Shirasaka N."/>
            <person name="Matsumura Y."/>
            <person name="Mori M."/>
        </authorList>
    </citation>
    <scope>NUCLEOTIDE SEQUENCE</scope>
    <source>
        <strain evidence="13">TP075</strain>
    </source>
</reference>
<keyword evidence="8" id="KW-0460">Magnesium</keyword>
<keyword evidence="5" id="KW-0479">Metal-binding</keyword>
<dbReference type="PROSITE" id="PS51462">
    <property type="entry name" value="NUDIX"/>
    <property type="match status" value="1"/>
</dbReference>
<dbReference type="Proteomes" id="UP001057291">
    <property type="component" value="Unassembled WGS sequence"/>
</dbReference>
<dbReference type="RefSeq" id="WP_282199716.1">
    <property type="nucleotide sequence ID" value="NZ_BOQE01000001.1"/>
</dbReference>
<evidence type="ECO:0000256" key="4">
    <source>
        <dbReference type="ARBA" id="ARBA00022705"/>
    </source>
</evidence>
<dbReference type="SUPFAM" id="SSF55811">
    <property type="entry name" value="Nudix"/>
    <property type="match status" value="1"/>
</dbReference>
<evidence type="ECO:0000256" key="5">
    <source>
        <dbReference type="ARBA" id="ARBA00022723"/>
    </source>
</evidence>
<dbReference type="GO" id="GO:0006281">
    <property type="term" value="P:DNA repair"/>
    <property type="evidence" value="ECO:0007669"/>
    <property type="project" value="UniProtKB-KW"/>
</dbReference>
<evidence type="ECO:0000256" key="2">
    <source>
        <dbReference type="ARBA" id="ARBA00005582"/>
    </source>
</evidence>
<name>A0AAV4LGT0_9BACL</name>
<evidence type="ECO:0000259" key="12">
    <source>
        <dbReference type="PROSITE" id="PS51462"/>
    </source>
</evidence>
<sequence>MTKRIDVVGAVIINEKNEILCALRSEQMSLPSFWEFPGGKIESNEDPKDALKREIKEELHCEIDVGDHIAETIYHYPDAVVHLETYFAKIVHGEPVASEHEKLIWLPVEKLSSLNWAPADLPTVERLVTEGLVHGKW</sequence>
<evidence type="ECO:0000256" key="8">
    <source>
        <dbReference type="ARBA" id="ARBA00022842"/>
    </source>
</evidence>
<accession>A0AAV4LGT0</accession>
<comment type="caution">
    <text evidence="13">The sequence shown here is derived from an EMBL/GenBank/DDBJ whole genome shotgun (WGS) entry which is preliminary data.</text>
</comment>
<dbReference type="InterPro" id="IPR047127">
    <property type="entry name" value="MutT-like"/>
</dbReference>
<evidence type="ECO:0000256" key="9">
    <source>
        <dbReference type="ARBA" id="ARBA00023204"/>
    </source>
</evidence>
<dbReference type="GO" id="GO:0008413">
    <property type="term" value="F:8-oxo-7,8-dihydroguanosine triphosphate pyrophosphatase activity"/>
    <property type="evidence" value="ECO:0007669"/>
    <property type="project" value="TreeGrafter"/>
</dbReference>
<dbReference type="CDD" id="cd03425">
    <property type="entry name" value="NUDIX_MutT_NudA_like"/>
    <property type="match status" value="1"/>
</dbReference>
<feature type="domain" description="Nudix hydrolase" evidence="12">
    <location>
        <begin position="3"/>
        <end position="128"/>
    </location>
</feature>
<evidence type="ECO:0000256" key="6">
    <source>
        <dbReference type="ARBA" id="ARBA00022763"/>
    </source>
</evidence>
<evidence type="ECO:0000256" key="3">
    <source>
        <dbReference type="ARBA" id="ARBA00022457"/>
    </source>
</evidence>
<keyword evidence="6" id="KW-0227">DNA damage</keyword>
<keyword evidence="9" id="KW-0234">DNA repair</keyword>
<dbReference type="GO" id="GO:0035539">
    <property type="term" value="F:8-oxo-7,8-dihydrodeoxyguanosine triphosphate pyrophosphatase activity"/>
    <property type="evidence" value="ECO:0007669"/>
    <property type="project" value="UniProtKB-EC"/>
</dbReference>
<comment type="catalytic activity">
    <reaction evidence="10">
        <text>8-oxo-dGTP + H2O = 8-oxo-dGMP + diphosphate + H(+)</text>
        <dbReference type="Rhea" id="RHEA:31575"/>
        <dbReference type="ChEBI" id="CHEBI:15377"/>
        <dbReference type="ChEBI" id="CHEBI:15378"/>
        <dbReference type="ChEBI" id="CHEBI:33019"/>
        <dbReference type="ChEBI" id="CHEBI:63224"/>
        <dbReference type="ChEBI" id="CHEBI:77896"/>
        <dbReference type="EC" id="3.6.1.55"/>
    </reaction>
</comment>
<evidence type="ECO:0000256" key="7">
    <source>
        <dbReference type="ARBA" id="ARBA00022801"/>
    </source>
</evidence>
<evidence type="ECO:0000256" key="10">
    <source>
        <dbReference type="ARBA" id="ARBA00035861"/>
    </source>
</evidence>
<keyword evidence="4" id="KW-0235">DNA replication</keyword>
<organism evidence="13 14">
    <name type="scientific">Collibacillus ludicampi</name>
    <dbReference type="NCBI Taxonomy" id="2771369"/>
    <lineage>
        <taxon>Bacteria</taxon>
        <taxon>Bacillati</taxon>
        <taxon>Bacillota</taxon>
        <taxon>Bacilli</taxon>
        <taxon>Bacillales</taxon>
        <taxon>Alicyclobacillaceae</taxon>
        <taxon>Collibacillus</taxon>
    </lineage>
</organism>
<gene>
    <name evidence="13" type="primary">mutT1</name>
    <name evidence="13" type="ORF">DNHGIG_21960</name>
</gene>
<comment type="cofactor">
    <cofactor evidence="1">
        <name>Mg(2+)</name>
        <dbReference type="ChEBI" id="CHEBI:18420"/>
    </cofactor>
</comment>
<evidence type="ECO:0000256" key="1">
    <source>
        <dbReference type="ARBA" id="ARBA00001946"/>
    </source>
</evidence>